<organism evidence="20 21">
    <name type="scientific">Novosphingobium barchaimii LL02</name>
    <dbReference type="NCBI Taxonomy" id="1114963"/>
    <lineage>
        <taxon>Bacteria</taxon>
        <taxon>Pseudomonadati</taxon>
        <taxon>Pseudomonadota</taxon>
        <taxon>Alphaproteobacteria</taxon>
        <taxon>Sphingomonadales</taxon>
        <taxon>Sphingomonadaceae</taxon>
        <taxon>Novosphingobium</taxon>
    </lineage>
</organism>
<feature type="domain" description="AAA" evidence="19">
    <location>
        <begin position="529"/>
        <end position="670"/>
    </location>
</feature>
<evidence type="ECO:0000256" key="2">
    <source>
        <dbReference type="ARBA" id="ARBA00007316"/>
    </source>
</evidence>
<keyword evidence="16" id="KW-0175">Coiled coil</keyword>
<dbReference type="EMBL" id="JACU01000005">
    <property type="protein sequence ID" value="KMS55090.1"/>
    <property type="molecule type" value="Genomic_DNA"/>
</dbReference>
<evidence type="ECO:0000256" key="17">
    <source>
        <dbReference type="SAM" id="Phobius"/>
    </source>
</evidence>
<comment type="subcellular location">
    <subcellularLocation>
        <location evidence="1">Cell inner membrane</location>
        <topology evidence="1">Multi-pass membrane protein</topology>
    </subcellularLocation>
</comment>
<dbReference type="InterPro" id="IPR025669">
    <property type="entry name" value="AAA_dom"/>
</dbReference>
<evidence type="ECO:0000256" key="10">
    <source>
        <dbReference type="ARBA" id="ARBA00022777"/>
    </source>
</evidence>
<comment type="caution">
    <text evidence="20">The sequence shown here is derived from an EMBL/GenBank/DDBJ whole genome shotgun (WGS) entry which is preliminary data.</text>
</comment>
<evidence type="ECO:0000256" key="8">
    <source>
        <dbReference type="ARBA" id="ARBA00022692"/>
    </source>
</evidence>
<evidence type="ECO:0000256" key="12">
    <source>
        <dbReference type="ARBA" id="ARBA00022989"/>
    </source>
</evidence>
<keyword evidence="7" id="KW-0808">Transferase</keyword>
<keyword evidence="11" id="KW-0067">ATP-binding</keyword>
<dbReference type="CDD" id="cd05387">
    <property type="entry name" value="BY-kinase"/>
    <property type="match status" value="1"/>
</dbReference>
<protein>
    <recommendedName>
        <fullName evidence="4">non-specific protein-tyrosine kinase</fullName>
        <ecNumber evidence="4">2.7.10.2</ecNumber>
    </recommendedName>
</protein>
<feature type="transmembrane region" description="Helical" evidence="17">
    <location>
        <begin position="43"/>
        <end position="62"/>
    </location>
</feature>
<evidence type="ECO:0000259" key="19">
    <source>
        <dbReference type="Pfam" id="PF13614"/>
    </source>
</evidence>
<dbReference type="SUPFAM" id="SSF52540">
    <property type="entry name" value="P-loop containing nucleoside triphosphate hydrolases"/>
    <property type="match status" value="1"/>
</dbReference>
<evidence type="ECO:0000256" key="15">
    <source>
        <dbReference type="ARBA" id="ARBA00051245"/>
    </source>
</evidence>
<keyword evidence="14" id="KW-0829">Tyrosine-protein kinase</keyword>
<evidence type="ECO:0000256" key="5">
    <source>
        <dbReference type="ARBA" id="ARBA00022475"/>
    </source>
</evidence>
<evidence type="ECO:0000256" key="9">
    <source>
        <dbReference type="ARBA" id="ARBA00022741"/>
    </source>
</evidence>
<dbReference type="InterPro" id="IPR005702">
    <property type="entry name" value="Wzc-like_C"/>
</dbReference>
<accession>A0A0J8AKB5</accession>
<keyword evidence="5" id="KW-1003">Cell membrane</keyword>
<keyword evidence="9" id="KW-0547">Nucleotide-binding</keyword>
<dbReference type="Proteomes" id="UP000052268">
    <property type="component" value="Unassembled WGS sequence"/>
</dbReference>
<name>A0A0J8AKB5_9SPHN</name>
<dbReference type="PANTHER" id="PTHR32309">
    <property type="entry name" value="TYROSINE-PROTEIN KINASE"/>
    <property type="match status" value="1"/>
</dbReference>
<keyword evidence="12 17" id="KW-1133">Transmembrane helix</keyword>
<comment type="catalytic activity">
    <reaction evidence="15">
        <text>L-tyrosyl-[protein] + ATP = O-phospho-L-tyrosyl-[protein] + ADP + H(+)</text>
        <dbReference type="Rhea" id="RHEA:10596"/>
        <dbReference type="Rhea" id="RHEA-COMP:10136"/>
        <dbReference type="Rhea" id="RHEA-COMP:20101"/>
        <dbReference type="ChEBI" id="CHEBI:15378"/>
        <dbReference type="ChEBI" id="CHEBI:30616"/>
        <dbReference type="ChEBI" id="CHEBI:46858"/>
        <dbReference type="ChEBI" id="CHEBI:61978"/>
        <dbReference type="ChEBI" id="CHEBI:456216"/>
        <dbReference type="EC" id="2.7.10.2"/>
    </reaction>
</comment>
<comment type="similarity">
    <text evidence="2">Belongs to the CpsD/CapB family.</text>
</comment>
<keyword evidence="10" id="KW-0418">Kinase</keyword>
<dbReference type="Pfam" id="PF02706">
    <property type="entry name" value="Wzz"/>
    <property type="match status" value="1"/>
</dbReference>
<dbReference type="PANTHER" id="PTHR32309:SF13">
    <property type="entry name" value="FERRIC ENTEROBACTIN TRANSPORT PROTEIN FEPE"/>
    <property type="match status" value="1"/>
</dbReference>
<evidence type="ECO:0000313" key="20">
    <source>
        <dbReference type="EMBL" id="KMS55090.1"/>
    </source>
</evidence>
<evidence type="ECO:0000256" key="3">
    <source>
        <dbReference type="ARBA" id="ARBA00008883"/>
    </source>
</evidence>
<reference evidence="20 21" key="1">
    <citation type="journal article" date="2015" name="G3 (Bethesda)">
        <title>Insights into Ongoing Evolution of the Hexachlorocyclohexane Catabolic Pathway from Comparative Genomics of Ten Sphingomonadaceae Strains.</title>
        <authorList>
            <person name="Pearce S.L."/>
            <person name="Oakeshott J.G."/>
            <person name="Pandey G."/>
        </authorList>
    </citation>
    <scope>NUCLEOTIDE SEQUENCE [LARGE SCALE GENOMIC DNA]</scope>
    <source>
        <strain evidence="20 21">LL02</strain>
    </source>
</reference>
<dbReference type="GO" id="GO:0004713">
    <property type="term" value="F:protein tyrosine kinase activity"/>
    <property type="evidence" value="ECO:0007669"/>
    <property type="project" value="TreeGrafter"/>
</dbReference>
<dbReference type="GO" id="GO:0005886">
    <property type="term" value="C:plasma membrane"/>
    <property type="evidence" value="ECO:0007669"/>
    <property type="project" value="UniProtKB-SubCell"/>
</dbReference>
<gene>
    <name evidence="20" type="ORF">V474_18715</name>
</gene>
<evidence type="ECO:0000256" key="16">
    <source>
        <dbReference type="SAM" id="Coils"/>
    </source>
</evidence>
<dbReference type="InterPro" id="IPR003856">
    <property type="entry name" value="LPS_length_determ_N"/>
</dbReference>
<sequence length="724" mass="77326">MNKSVVLAPQPGSLVPATRPAAAPAPADRIDPGLLLAFLRRRWPLILGVLLLCLAAGLVITARQTPTYLSTAEVTLDAKVEPIAPLSEDDRLAAQGSLGETYIDTQVEVMTSSHNVAGVVDRLGLARDRRFMQEGVNAAGARDAAIAYVEDGVTAFRSGATYTISVAFESEDPAEAARIANAFAEQYTLGTLADKETGDGKALKEVGARMEAARIQASTDAATLSRYRLAHNLPTTTDRSLTEQEISAYNQQVTEARAQAAEDTARLATARQQLGMGSAGDDVGEALGSGVVASLRQQQAGYAAEIASLSSKYGPRHPDLLRARSQLDAVTGQIREEIGRVISNLSAKAAVSQKRLDSLSGSLNTSQGALRRDNVAMVDLQDIDQRAQASKSLYENYLSRYKELAARIGIRQPEARVLHPALPSETPARPNFLLNMVLSGALGLALGIICAITAEMMFSGLTSGEDVERRLGVHYLCSVPELTSVLSRKERGGVAGDPVEAVVDHPRSAFAEAFRNLRASIAFAVENPRIIAITSALPSEGKTTVALCLARSMASGSDRILLIDCDVRRRGVSRWLAGTREVGLLEVLRGDAKLEDAIVTDPRTGLSILPLSSSAQEDHALLTGTGMDTLLALAAQSFDAVIMDTAPVLPMADARLLLCKADASIIAARWRRTPEAAVRSLLRMLPAGYFGMAGMILTRVDVRKQAAFGVDENAFYKAYKDYYA</sequence>
<proteinExistence type="inferred from homology"/>
<dbReference type="PATRIC" id="fig|1114963.3.peg.2580"/>
<dbReference type="OrthoDB" id="230260at2"/>
<dbReference type="AlphaFoldDB" id="A0A0J8AKB5"/>
<feature type="transmembrane region" description="Helical" evidence="17">
    <location>
        <begin position="432"/>
        <end position="454"/>
    </location>
</feature>
<dbReference type="RefSeq" id="WP_059151777.1">
    <property type="nucleotide sequence ID" value="NZ_KQ130454.1"/>
</dbReference>
<feature type="coiled-coil region" evidence="16">
    <location>
        <begin position="239"/>
        <end position="273"/>
    </location>
</feature>
<dbReference type="Pfam" id="PF13614">
    <property type="entry name" value="AAA_31"/>
    <property type="match status" value="1"/>
</dbReference>
<keyword evidence="8 17" id="KW-0812">Transmembrane</keyword>
<dbReference type="InterPro" id="IPR027417">
    <property type="entry name" value="P-loop_NTPase"/>
</dbReference>
<evidence type="ECO:0000256" key="14">
    <source>
        <dbReference type="ARBA" id="ARBA00023137"/>
    </source>
</evidence>
<evidence type="ECO:0000313" key="21">
    <source>
        <dbReference type="Proteomes" id="UP000052268"/>
    </source>
</evidence>
<feature type="domain" description="Polysaccharide chain length determinant N-terminal" evidence="18">
    <location>
        <begin position="30"/>
        <end position="121"/>
    </location>
</feature>
<evidence type="ECO:0000256" key="4">
    <source>
        <dbReference type="ARBA" id="ARBA00011903"/>
    </source>
</evidence>
<dbReference type="EC" id="2.7.10.2" evidence="4"/>
<keyword evidence="6" id="KW-0997">Cell inner membrane</keyword>
<dbReference type="InterPro" id="IPR050445">
    <property type="entry name" value="Bact_polysacc_biosynth/exp"/>
</dbReference>
<evidence type="ECO:0000259" key="18">
    <source>
        <dbReference type="Pfam" id="PF02706"/>
    </source>
</evidence>
<evidence type="ECO:0000256" key="13">
    <source>
        <dbReference type="ARBA" id="ARBA00023136"/>
    </source>
</evidence>
<keyword evidence="21" id="KW-1185">Reference proteome</keyword>
<comment type="similarity">
    <text evidence="3">Belongs to the etk/wzc family.</text>
</comment>
<keyword evidence="13 17" id="KW-0472">Membrane</keyword>
<evidence type="ECO:0000256" key="7">
    <source>
        <dbReference type="ARBA" id="ARBA00022679"/>
    </source>
</evidence>
<evidence type="ECO:0000256" key="1">
    <source>
        <dbReference type="ARBA" id="ARBA00004429"/>
    </source>
</evidence>
<evidence type="ECO:0000256" key="11">
    <source>
        <dbReference type="ARBA" id="ARBA00022840"/>
    </source>
</evidence>
<dbReference type="Gene3D" id="3.40.50.300">
    <property type="entry name" value="P-loop containing nucleotide triphosphate hydrolases"/>
    <property type="match status" value="1"/>
</dbReference>
<evidence type="ECO:0000256" key="6">
    <source>
        <dbReference type="ARBA" id="ARBA00022519"/>
    </source>
</evidence>